<evidence type="ECO:0000313" key="3">
    <source>
        <dbReference type="Proteomes" id="UP001314681"/>
    </source>
</evidence>
<dbReference type="Proteomes" id="UP001314681">
    <property type="component" value="Unassembled WGS sequence"/>
</dbReference>
<evidence type="ECO:0000256" key="1">
    <source>
        <dbReference type="SAM" id="Phobius"/>
    </source>
</evidence>
<comment type="caution">
    <text evidence="2">The sequence shown here is derived from an EMBL/GenBank/DDBJ whole genome shotgun (WGS) entry which is preliminary data.</text>
</comment>
<dbReference type="Gene3D" id="2.120.10.30">
    <property type="entry name" value="TolB, C-terminal domain"/>
    <property type="match status" value="1"/>
</dbReference>
<name>A0ABS6K6P2_9FIRM</name>
<keyword evidence="1" id="KW-0812">Transmembrane</keyword>
<gene>
    <name evidence="2" type="ORF">KTH90_09090</name>
</gene>
<keyword evidence="3" id="KW-1185">Reference proteome</keyword>
<evidence type="ECO:0000313" key="2">
    <source>
        <dbReference type="EMBL" id="MBU9726169.1"/>
    </source>
</evidence>
<dbReference type="InterPro" id="IPR011042">
    <property type="entry name" value="6-blade_b-propeller_TolB-like"/>
</dbReference>
<organism evidence="2 3">
    <name type="scientific">Diplocloster modestus</name>
    <dbReference type="NCBI Taxonomy" id="2850322"/>
    <lineage>
        <taxon>Bacteria</taxon>
        <taxon>Bacillati</taxon>
        <taxon>Bacillota</taxon>
        <taxon>Clostridia</taxon>
        <taxon>Lachnospirales</taxon>
        <taxon>Lachnospiraceae</taxon>
        <taxon>Diplocloster</taxon>
    </lineage>
</organism>
<dbReference type="EMBL" id="JAHQCX010000005">
    <property type="protein sequence ID" value="MBU9726169.1"/>
    <property type="molecule type" value="Genomic_DNA"/>
</dbReference>
<proteinExistence type="predicted"/>
<keyword evidence="1" id="KW-0472">Membrane</keyword>
<sequence>MKICPGCRREINDDLTVCVYCGFTFDQTTKEVDEQIQDQQPDDAEAGCKIHDPEPECVQTADPTGVPAAGLAKDGGYTENMYDNAQTEKKKKPLLFIGLGAAICAIIVLVLIFSLSGGRKNSGLEPDNMVVLLDEDGNAYYAEKDRSVKVEGHFQQGYATLDREHLIVLDKNGNLYVYDGKGENEEKVSGNVSLVYGIRDKGLVFCKTHVKEAKVDDILQKLAEEAPKYSYAAYKAVFDNEFPDGKAEEAKWFYELLVGSPYNEVSSEDEYFRYLFEEKEITNLGIGKCLLAAHKLNILFTDDESICQLTENSMEKEKITSCKEDMEIVLYGMSDSGRMGVWSEYDESETCFYVSEDASKTKLGTVETNDININFGECYFDKNGQQIVTFNYYTDKIFRKKLGEEPEIIHAGGLIGSGVYSPDGRIRSGDAELNNFYICTKGEITDSRSSFYYIDNNGEREKVLADISIKALADGKIYYLDDEDNLYQAEIDRDKVSNEIKITSDVDDAKLSEDGAYIYYSKDYDDGATTLYSCMTNKKSLEPEKIAEEVGSYKIQADGKSVAYLRDMSKVKGSHTSCGDLYIKEIGKESEKISSDVVRIYSPYEQGYISDKYVNFFKYNSVYEENKIKGDYVYYNGKENQTLIKDVLY</sequence>
<keyword evidence="1" id="KW-1133">Transmembrane helix</keyword>
<dbReference type="SUPFAM" id="SSF82171">
    <property type="entry name" value="DPP6 N-terminal domain-like"/>
    <property type="match status" value="1"/>
</dbReference>
<feature type="transmembrane region" description="Helical" evidence="1">
    <location>
        <begin position="94"/>
        <end position="115"/>
    </location>
</feature>
<reference evidence="2 3" key="1">
    <citation type="submission" date="2021-06" db="EMBL/GenBank/DDBJ databases">
        <title>Description of novel taxa of the family Lachnospiraceae.</title>
        <authorList>
            <person name="Chaplin A.V."/>
            <person name="Sokolova S.R."/>
            <person name="Pikina A.P."/>
            <person name="Korzhanova M."/>
            <person name="Belova V."/>
            <person name="Korostin D."/>
            <person name="Efimov B.A."/>
        </authorList>
    </citation>
    <scope>NUCLEOTIDE SEQUENCE [LARGE SCALE GENOMIC DNA]</scope>
    <source>
        <strain evidence="2 3">ASD4241</strain>
    </source>
</reference>
<dbReference type="RefSeq" id="WP_158351075.1">
    <property type="nucleotide sequence ID" value="NZ_JAHQCX010000005.1"/>
</dbReference>
<protein>
    <recommendedName>
        <fullName evidence="4">DUF5050 domain-containing protein</fullName>
    </recommendedName>
</protein>
<accession>A0ABS6K6P2</accession>
<evidence type="ECO:0008006" key="4">
    <source>
        <dbReference type="Google" id="ProtNLM"/>
    </source>
</evidence>